<proteinExistence type="predicted"/>
<dbReference type="PANTHER" id="PTHR43790">
    <property type="entry name" value="CARBOHYDRATE TRANSPORT ATP-BINDING PROTEIN MG119-RELATED"/>
    <property type="match status" value="1"/>
</dbReference>
<evidence type="ECO:0000256" key="2">
    <source>
        <dbReference type="ARBA" id="ARBA00022448"/>
    </source>
</evidence>
<dbReference type="SUPFAM" id="SSF52540">
    <property type="entry name" value="P-loop containing nucleoside triphosphate hydrolases"/>
    <property type="match status" value="2"/>
</dbReference>
<keyword evidence="4" id="KW-0762">Sugar transport</keyword>
<evidence type="ECO:0000256" key="7">
    <source>
        <dbReference type="ARBA" id="ARBA00022840"/>
    </source>
</evidence>
<evidence type="ECO:0000256" key="4">
    <source>
        <dbReference type="ARBA" id="ARBA00022597"/>
    </source>
</evidence>
<name>X1JI15_9ZZZZ</name>
<dbReference type="InterPro" id="IPR003439">
    <property type="entry name" value="ABC_transporter-like_ATP-bd"/>
</dbReference>
<gene>
    <name evidence="11" type="ORF">S06H3_06586</name>
</gene>
<evidence type="ECO:0000256" key="3">
    <source>
        <dbReference type="ARBA" id="ARBA00022475"/>
    </source>
</evidence>
<comment type="subcellular location">
    <subcellularLocation>
        <location evidence="1">Cell membrane</location>
        <topology evidence="1">Peripheral membrane protein</topology>
    </subcellularLocation>
</comment>
<accession>X1JI15</accession>
<dbReference type="GO" id="GO:0005524">
    <property type="term" value="F:ATP binding"/>
    <property type="evidence" value="ECO:0007669"/>
    <property type="project" value="UniProtKB-KW"/>
</dbReference>
<feature type="non-terminal residue" evidence="11">
    <location>
        <position position="356"/>
    </location>
</feature>
<organism evidence="11">
    <name type="scientific">marine sediment metagenome</name>
    <dbReference type="NCBI Taxonomy" id="412755"/>
    <lineage>
        <taxon>unclassified sequences</taxon>
        <taxon>metagenomes</taxon>
        <taxon>ecological metagenomes</taxon>
    </lineage>
</organism>
<evidence type="ECO:0000256" key="6">
    <source>
        <dbReference type="ARBA" id="ARBA00022741"/>
    </source>
</evidence>
<dbReference type="CDD" id="cd03216">
    <property type="entry name" value="ABC_Carb_Monos_I"/>
    <property type="match status" value="1"/>
</dbReference>
<dbReference type="PROSITE" id="PS50893">
    <property type="entry name" value="ABC_TRANSPORTER_2"/>
    <property type="match status" value="1"/>
</dbReference>
<dbReference type="Gene3D" id="3.40.50.300">
    <property type="entry name" value="P-loop containing nucleotide triphosphate hydrolases"/>
    <property type="match status" value="2"/>
</dbReference>
<dbReference type="PANTHER" id="PTHR43790:SF3">
    <property type="entry name" value="D-ALLOSE IMPORT ATP-BINDING PROTEIN ALSA-RELATED"/>
    <property type="match status" value="1"/>
</dbReference>
<evidence type="ECO:0000256" key="8">
    <source>
        <dbReference type="ARBA" id="ARBA00022967"/>
    </source>
</evidence>
<evidence type="ECO:0000256" key="5">
    <source>
        <dbReference type="ARBA" id="ARBA00022737"/>
    </source>
</evidence>
<dbReference type="SMART" id="SM00382">
    <property type="entry name" value="AAA"/>
    <property type="match status" value="1"/>
</dbReference>
<dbReference type="InterPro" id="IPR027417">
    <property type="entry name" value="P-loop_NTPase"/>
</dbReference>
<evidence type="ECO:0000259" key="10">
    <source>
        <dbReference type="PROSITE" id="PS50893"/>
    </source>
</evidence>
<comment type="caution">
    <text evidence="11">The sequence shown here is derived from an EMBL/GenBank/DDBJ whole genome shotgun (WGS) entry which is preliminary data.</text>
</comment>
<dbReference type="GO" id="GO:0005886">
    <property type="term" value="C:plasma membrane"/>
    <property type="evidence" value="ECO:0007669"/>
    <property type="project" value="UniProtKB-SubCell"/>
</dbReference>
<keyword evidence="2" id="KW-0813">Transport</keyword>
<dbReference type="GO" id="GO:0016887">
    <property type="term" value="F:ATP hydrolysis activity"/>
    <property type="evidence" value="ECO:0007669"/>
    <property type="project" value="InterPro"/>
</dbReference>
<dbReference type="InterPro" id="IPR050107">
    <property type="entry name" value="ABC_carbohydrate_import_ATPase"/>
</dbReference>
<keyword evidence="9" id="KW-0472">Membrane</keyword>
<keyword evidence="8" id="KW-1278">Translocase</keyword>
<keyword evidence="3" id="KW-1003">Cell membrane</keyword>
<evidence type="ECO:0000256" key="1">
    <source>
        <dbReference type="ARBA" id="ARBA00004202"/>
    </source>
</evidence>
<protein>
    <recommendedName>
        <fullName evidence="10">ABC transporter domain-containing protein</fullName>
    </recommendedName>
</protein>
<evidence type="ECO:0000313" key="11">
    <source>
        <dbReference type="EMBL" id="GAH93677.1"/>
    </source>
</evidence>
<feature type="domain" description="ABC transporter" evidence="10">
    <location>
        <begin position="8"/>
        <end position="245"/>
    </location>
</feature>
<dbReference type="FunFam" id="3.40.50.300:FF:000127">
    <property type="entry name" value="Ribose import ATP-binding protein RbsA"/>
    <property type="match status" value="1"/>
</dbReference>
<dbReference type="AlphaFoldDB" id="X1JI15"/>
<dbReference type="InterPro" id="IPR003593">
    <property type="entry name" value="AAA+_ATPase"/>
</dbReference>
<dbReference type="Pfam" id="PF00005">
    <property type="entry name" value="ABC_tran"/>
    <property type="match status" value="2"/>
</dbReference>
<dbReference type="EMBL" id="BARV01002574">
    <property type="protein sequence ID" value="GAH93677.1"/>
    <property type="molecule type" value="Genomic_DNA"/>
</dbReference>
<keyword evidence="6" id="KW-0547">Nucleotide-binding</keyword>
<reference evidence="11" key="1">
    <citation type="journal article" date="2014" name="Front. Microbiol.">
        <title>High frequency of phylogenetically diverse reductive dehalogenase-homologous genes in deep subseafloor sedimentary metagenomes.</title>
        <authorList>
            <person name="Kawai M."/>
            <person name="Futagami T."/>
            <person name="Toyoda A."/>
            <person name="Takaki Y."/>
            <person name="Nishi S."/>
            <person name="Hori S."/>
            <person name="Arai W."/>
            <person name="Tsubouchi T."/>
            <person name="Morono Y."/>
            <person name="Uchiyama I."/>
            <person name="Ito T."/>
            <person name="Fujiyama A."/>
            <person name="Inagaki F."/>
            <person name="Takami H."/>
        </authorList>
    </citation>
    <scope>NUCLEOTIDE SEQUENCE</scope>
    <source>
        <strain evidence="11">Expedition CK06-06</strain>
    </source>
</reference>
<sequence length="356" mass="39471">MYNESPILVMKNIYKRFPGVQALDNVTMEVNKGEIHALVGENGAGKSTLMKILTGAIPSDNGTIYLRGKVTEIDSPRRAQALGISIIHQELALITYLDVGQNIYLGREPKGVFPGFINWPTLYADARRQLLNLNISVDPKTSVANLSIAQRQMVEIVKALSLNADIIVMDEPTSALSERETERFFSLMRSLKKNGITIIFISHRLEEIFDIADRVTVLRDGKCIGTVPISEVDIEQVAYMMVGHELGDMYPKKRAPSKEMILQVKGLSRGKDLQNINLDLYKGEILGLAGLMGAGRTLLARAIFGIDPIDDGEIWIDDQKVKIDSPKKAISLGMGFVPEERMDQGLFLGMSVRQNI</sequence>
<keyword evidence="7" id="KW-0067">ATP-binding</keyword>
<keyword evidence="5" id="KW-0677">Repeat</keyword>
<evidence type="ECO:0000256" key="9">
    <source>
        <dbReference type="ARBA" id="ARBA00023136"/>
    </source>
</evidence>